<proteinExistence type="predicted"/>
<dbReference type="AlphaFoldDB" id="A0A0B6Y707"/>
<feature type="non-terminal residue" evidence="2">
    <location>
        <position position="1"/>
    </location>
</feature>
<feature type="region of interest" description="Disordered" evidence="1">
    <location>
        <begin position="47"/>
        <end position="75"/>
    </location>
</feature>
<dbReference type="EMBL" id="HACG01005054">
    <property type="protein sequence ID" value="CEK51919.1"/>
    <property type="molecule type" value="Transcribed_RNA"/>
</dbReference>
<accession>A0A0B6Y707</accession>
<feature type="non-terminal residue" evidence="2">
    <location>
        <position position="75"/>
    </location>
</feature>
<feature type="compositionally biased region" description="Low complexity" evidence="1">
    <location>
        <begin position="47"/>
        <end position="57"/>
    </location>
</feature>
<organism evidence="2">
    <name type="scientific">Arion vulgaris</name>
    <dbReference type="NCBI Taxonomy" id="1028688"/>
    <lineage>
        <taxon>Eukaryota</taxon>
        <taxon>Metazoa</taxon>
        <taxon>Spiralia</taxon>
        <taxon>Lophotrochozoa</taxon>
        <taxon>Mollusca</taxon>
        <taxon>Gastropoda</taxon>
        <taxon>Heterobranchia</taxon>
        <taxon>Euthyneura</taxon>
        <taxon>Panpulmonata</taxon>
        <taxon>Eupulmonata</taxon>
        <taxon>Stylommatophora</taxon>
        <taxon>Helicina</taxon>
        <taxon>Arionoidea</taxon>
        <taxon>Arionidae</taxon>
        <taxon>Arion</taxon>
    </lineage>
</organism>
<feature type="compositionally biased region" description="Polar residues" evidence="1">
    <location>
        <begin position="58"/>
        <end position="75"/>
    </location>
</feature>
<gene>
    <name evidence="2" type="primary">ORF14836</name>
</gene>
<sequence length="75" mass="8322">TQAPELNNFINHLNTPHSSQYHIKPSEAETLKRSSTFSCAQRTNYTTLPASTLPSSSQKITTLSQYSSNKQTPIP</sequence>
<reference evidence="2" key="1">
    <citation type="submission" date="2014-12" db="EMBL/GenBank/DDBJ databases">
        <title>Insight into the proteome of Arion vulgaris.</title>
        <authorList>
            <person name="Aradska J."/>
            <person name="Bulat T."/>
            <person name="Smidak R."/>
            <person name="Sarate P."/>
            <person name="Gangsoo J."/>
            <person name="Sialana F."/>
            <person name="Bilban M."/>
            <person name="Lubec G."/>
        </authorList>
    </citation>
    <scope>NUCLEOTIDE SEQUENCE</scope>
    <source>
        <tissue evidence="2">Skin</tissue>
    </source>
</reference>
<name>A0A0B6Y707_9EUPU</name>
<protein>
    <submittedName>
        <fullName evidence="2">Uncharacterized protein</fullName>
    </submittedName>
</protein>
<evidence type="ECO:0000256" key="1">
    <source>
        <dbReference type="SAM" id="MobiDB-lite"/>
    </source>
</evidence>
<evidence type="ECO:0000313" key="2">
    <source>
        <dbReference type="EMBL" id="CEK51919.1"/>
    </source>
</evidence>